<gene>
    <name evidence="11" type="ORF">DERYTH_LOCUS416</name>
</gene>
<accession>A0A9N8VGB0</accession>
<dbReference type="OrthoDB" id="47059at2759"/>
<dbReference type="EMBL" id="CAJVPY010000091">
    <property type="protein sequence ID" value="CAG8449285.1"/>
    <property type="molecule type" value="Genomic_DNA"/>
</dbReference>
<keyword evidence="5" id="KW-0653">Protein transport</keyword>
<proteinExistence type="inferred from homology"/>
<dbReference type="Pfam" id="PF20663">
    <property type="entry name" value="COG4_N"/>
    <property type="match status" value="1"/>
</dbReference>
<sequence>MVSHTNCKAVDLDLTRRYNTIQAVNEERHMKILLVKVEFENLKKLLQAVVLVIFPHKKMQISFPTRSKKIHYEVSTQNNRENLELSRKGSKHPKDIQECLRILDLEENQVDANLDELLEKGSQLETELDKLKVLGPQLDTLLSQAASLLNTINATSTVAERISAQVRQLDLEQSRVQHTIKEVEDVQELKQCITGVHQALYMKDYETAASYVNRASLLDPNILDGEFADIAVPSSEYPDVPKKTLKDAKGRLYAIFSREFEAAVQIRDENGISRFFKLFPLIGKEIDGLDKYSKFVCGIIAGKSHANLAEIAVDPNFYGYAILKLFENIATIIDQHQPVVEAHYGPGKMIRVIERLQEECDKQSRIILDTFRDERQIHRKVADIKIYNNTSKKPLGPQRSGQSREIDNVPDPRELDVVLTELAMISARTHLYCRFVEARANSEAEAMKASKGTDVSLIEKDGNDYDPTSIMRDSELSKQVKSLMADFLVMEEYFFRKAIEKAMIIDDYDEGSTTSSCVGDVFYILKECLTRALSTSDMECLTSMVNLVNQSLELDYITLFQKRLVTAFATPEQKDAKTGYMILLNNLDVSCDYMQRLTTELMMLSSISEDNKEKIQKCLTRLNDTMTNKFQQILQNGLEQLFTQMVKPRIRPILQEAYKDIKYVLSEDEYHEQEANDGFAKRFVSGFDVLIQIYQSTFSDNNYNQLMMHILESVTNMLEKTVFGTKFNQFGALRFDKDLRAVNNYFSTKMRWVFRDKLTRLNQISTLLNLESLSEIYDYWGSATKATSPITWRLTVTEAKKIVGLRIDFSAEEVAKLKL</sequence>
<dbReference type="InterPro" id="IPR048684">
    <property type="entry name" value="COG4_C"/>
</dbReference>
<evidence type="ECO:0000256" key="5">
    <source>
        <dbReference type="ARBA" id="ARBA00022927"/>
    </source>
</evidence>
<keyword evidence="6" id="KW-0333">Golgi apparatus</keyword>
<evidence type="ECO:0000256" key="8">
    <source>
        <dbReference type="ARBA" id="ARBA00031340"/>
    </source>
</evidence>
<keyword evidence="7" id="KW-0472">Membrane</keyword>
<dbReference type="InterPro" id="IPR013167">
    <property type="entry name" value="COG4_M"/>
</dbReference>
<keyword evidence="12" id="KW-1185">Reference proteome</keyword>
<evidence type="ECO:0000256" key="2">
    <source>
        <dbReference type="ARBA" id="ARBA00009215"/>
    </source>
</evidence>
<protein>
    <recommendedName>
        <fullName evidence="3">Conserved oligomeric Golgi complex subunit 4</fullName>
    </recommendedName>
    <alternativeName>
        <fullName evidence="8">Component of oligomeric Golgi complex 4</fullName>
    </alternativeName>
</protein>
<evidence type="ECO:0000259" key="10">
    <source>
        <dbReference type="SMART" id="SM00762"/>
    </source>
</evidence>
<comment type="caution">
    <text evidence="11">The sequence shown here is derived from an EMBL/GenBank/DDBJ whole genome shotgun (WGS) entry which is preliminary data.</text>
</comment>
<organism evidence="11 12">
    <name type="scientific">Dentiscutata erythropus</name>
    <dbReference type="NCBI Taxonomy" id="1348616"/>
    <lineage>
        <taxon>Eukaryota</taxon>
        <taxon>Fungi</taxon>
        <taxon>Fungi incertae sedis</taxon>
        <taxon>Mucoromycota</taxon>
        <taxon>Glomeromycotina</taxon>
        <taxon>Glomeromycetes</taxon>
        <taxon>Diversisporales</taxon>
        <taxon>Gigasporaceae</taxon>
        <taxon>Dentiscutata</taxon>
    </lineage>
</organism>
<dbReference type="Proteomes" id="UP000789405">
    <property type="component" value="Unassembled WGS sequence"/>
</dbReference>
<dbReference type="Pfam" id="PF20662">
    <property type="entry name" value="COG4_C"/>
    <property type="match status" value="1"/>
</dbReference>
<comment type="subcellular location">
    <subcellularLocation>
        <location evidence="1">Golgi apparatus membrane</location>
        <topology evidence="1">Peripheral membrane protein</topology>
    </subcellularLocation>
</comment>
<evidence type="ECO:0000313" key="12">
    <source>
        <dbReference type="Proteomes" id="UP000789405"/>
    </source>
</evidence>
<dbReference type="Gene3D" id="1.10.287.1060">
    <property type="entry name" value="ESAT-6-like"/>
    <property type="match status" value="1"/>
</dbReference>
<dbReference type="InterPro" id="IPR048682">
    <property type="entry name" value="COG4"/>
</dbReference>
<name>A0A9N8VGB0_9GLOM</name>
<dbReference type="PANTHER" id="PTHR24016:SF0">
    <property type="entry name" value="CONSERVED OLIGOMERIC GOLGI COMPLEX SUBUNIT 4"/>
    <property type="match status" value="1"/>
</dbReference>
<dbReference type="GO" id="GO:0015031">
    <property type="term" value="P:protein transport"/>
    <property type="evidence" value="ECO:0007669"/>
    <property type="project" value="UniProtKB-KW"/>
</dbReference>
<evidence type="ECO:0000256" key="7">
    <source>
        <dbReference type="ARBA" id="ARBA00023136"/>
    </source>
</evidence>
<dbReference type="AlphaFoldDB" id="A0A9N8VGB0"/>
<feature type="region of interest" description="Disordered" evidence="9">
    <location>
        <begin position="390"/>
        <end position="409"/>
    </location>
</feature>
<evidence type="ECO:0000256" key="9">
    <source>
        <dbReference type="SAM" id="MobiDB-lite"/>
    </source>
</evidence>
<dbReference type="Pfam" id="PF08318">
    <property type="entry name" value="COG4_m"/>
    <property type="match status" value="1"/>
</dbReference>
<evidence type="ECO:0000313" key="11">
    <source>
        <dbReference type="EMBL" id="CAG8449285.1"/>
    </source>
</evidence>
<comment type="similarity">
    <text evidence="2">Belongs to the COG4 family.</text>
</comment>
<dbReference type="SMART" id="SM00762">
    <property type="entry name" value="Cog4"/>
    <property type="match status" value="1"/>
</dbReference>
<dbReference type="PANTHER" id="PTHR24016">
    <property type="entry name" value="CONSERVED OLIGOMERIC GOLGI COMPLEX SUBUNIT 4"/>
    <property type="match status" value="1"/>
</dbReference>
<keyword evidence="4" id="KW-0813">Transport</keyword>
<evidence type="ECO:0000256" key="1">
    <source>
        <dbReference type="ARBA" id="ARBA00004395"/>
    </source>
</evidence>
<evidence type="ECO:0000256" key="3">
    <source>
        <dbReference type="ARBA" id="ARBA00020975"/>
    </source>
</evidence>
<evidence type="ECO:0000256" key="4">
    <source>
        <dbReference type="ARBA" id="ARBA00022448"/>
    </source>
</evidence>
<dbReference type="Gene3D" id="1.20.58.1970">
    <property type="match status" value="1"/>
</dbReference>
<reference evidence="11" key="1">
    <citation type="submission" date="2021-06" db="EMBL/GenBank/DDBJ databases">
        <authorList>
            <person name="Kallberg Y."/>
            <person name="Tangrot J."/>
            <person name="Rosling A."/>
        </authorList>
    </citation>
    <scope>NUCLEOTIDE SEQUENCE</scope>
    <source>
        <strain evidence="11">MA453B</strain>
    </source>
</reference>
<dbReference type="InterPro" id="IPR048680">
    <property type="entry name" value="COG4_N"/>
</dbReference>
<evidence type="ECO:0000256" key="6">
    <source>
        <dbReference type="ARBA" id="ARBA00023034"/>
    </source>
</evidence>
<dbReference type="GO" id="GO:0000139">
    <property type="term" value="C:Golgi membrane"/>
    <property type="evidence" value="ECO:0007669"/>
    <property type="project" value="UniProtKB-SubCell"/>
</dbReference>
<feature type="domain" description="COG4 transport protein middle alpha-helical bundle" evidence="10">
    <location>
        <begin position="245"/>
        <end position="565"/>
    </location>
</feature>